<dbReference type="InterPro" id="IPR000073">
    <property type="entry name" value="AB_hydrolase_1"/>
</dbReference>
<evidence type="ECO:0000259" key="1">
    <source>
        <dbReference type="Pfam" id="PF12697"/>
    </source>
</evidence>
<dbReference type="InterPro" id="IPR029058">
    <property type="entry name" value="AB_hydrolase_fold"/>
</dbReference>
<evidence type="ECO:0000313" key="3">
    <source>
        <dbReference type="Proteomes" id="UP001050691"/>
    </source>
</evidence>
<protein>
    <recommendedName>
        <fullName evidence="1">AB hydrolase-1 domain-containing protein</fullName>
    </recommendedName>
</protein>
<comment type="caution">
    <text evidence="2">The sequence shown here is derived from an EMBL/GenBank/DDBJ whole genome shotgun (WGS) entry which is preliminary data.</text>
</comment>
<feature type="domain" description="AB hydrolase-1" evidence="1">
    <location>
        <begin position="42"/>
        <end position="308"/>
    </location>
</feature>
<evidence type="ECO:0000313" key="2">
    <source>
        <dbReference type="EMBL" id="GJJ06047.1"/>
    </source>
</evidence>
<dbReference type="PANTHER" id="PTHR43798:SF33">
    <property type="entry name" value="HYDROLASE, PUTATIVE (AFU_ORTHOLOGUE AFUA_2G14860)-RELATED"/>
    <property type="match status" value="1"/>
</dbReference>
<dbReference type="InterPro" id="IPR050266">
    <property type="entry name" value="AB_hydrolase_sf"/>
</dbReference>
<dbReference type="EMBL" id="BPWL01000001">
    <property type="protein sequence ID" value="GJJ06047.1"/>
    <property type="molecule type" value="Genomic_DNA"/>
</dbReference>
<name>A0AAV4ZWE4_9AGAM</name>
<organism evidence="2 3">
    <name type="scientific">Clathrus columnatus</name>
    <dbReference type="NCBI Taxonomy" id="1419009"/>
    <lineage>
        <taxon>Eukaryota</taxon>
        <taxon>Fungi</taxon>
        <taxon>Dikarya</taxon>
        <taxon>Basidiomycota</taxon>
        <taxon>Agaricomycotina</taxon>
        <taxon>Agaricomycetes</taxon>
        <taxon>Phallomycetidae</taxon>
        <taxon>Phallales</taxon>
        <taxon>Clathraceae</taxon>
        <taxon>Clathrus</taxon>
    </lineage>
</organism>
<dbReference type="AlphaFoldDB" id="A0AAV4ZWE4"/>
<dbReference type="Proteomes" id="UP001050691">
    <property type="component" value="Unassembled WGS sequence"/>
</dbReference>
<dbReference type="GO" id="GO:0016020">
    <property type="term" value="C:membrane"/>
    <property type="evidence" value="ECO:0007669"/>
    <property type="project" value="TreeGrafter"/>
</dbReference>
<gene>
    <name evidence="2" type="ORF">Clacol_000235</name>
</gene>
<dbReference type="SUPFAM" id="SSF53474">
    <property type="entry name" value="alpha/beta-Hydrolases"/>
    <property type="match status" value="1"/>
</dbReference>
<dbReference type="Pfam" id="PF12697">
    <property type="entry name" value="Abhydrolase_6"/>
    <property type="match status" value="1"/>
</dbReference>
<proteinExistence type="predicted"/>
<dbReference type="Gene3D" id="3.40.50.1820">
    <property type="entry name" value="alpha/beta hydrolase"/>
    <property type="match status" value="1"/>
</dbReference>
<reference evidence="2" key="1">
    <citation type="submission" date="2021-10" db="EMBL/GenBank/DDBJ databases">
        <title>De novo Genome Assembly of Clathrus columnatus (Basidiomycota, Fungi) Using Illumina and Nanopore Sequence Data.</title>
        <authorList>
            <person name="Ogiso-Tanaka E."/>
            <person name="Itagaki H."/>
            <person name="Hosoya T."/>
            <person name="Hosaka K."/>
        </authorList>
    </citation>
    <scope>NUCLEOTIDE SEQUENCE</scope>
    <source>
        <strain evidence="2">MO-923</strain>
    </source>
</reference>
<sequence>MSSNFIQETLVFENACHIQPLKFVATCHSTPNSSADSDGFTLIFVHATGTHKETWNPVIQSISRNLAGVSIRAMWTFDLPNHGDSAELNREVLKTHISTIPDFARSVVTLVNSAYLKGHRIILVGHSVGASVCMYSTKLFSQNNIPYEAIILVEPPMIDRDIFMANIDDRNKQINAIVKGILKQKSFWDNRELARQWLIKRFSWNQWDNQSLELFLQYGLKDVKQGVAIKCAREQEVASYTDVEATFEALSQIAATCQAFPIHVIFGSKIDLVPKYSQDSVIDSSKGRQLASVTRIPRGGHMVVQEQPTSVGKSILEIVKKAKAQSSDHRSKL</sequence>
<keyword evidence="3" id="KW-1185">Reference proteome</keyword>
<dbReference type="PANTHER" id="PTHR43798">
    <property type="entry name" value="MONOACYLGLYCEROL LIPASE"/>
    <property type="match status" value="1"/>
</dbReference>
<accession>A0AAV4ZWE4</accession>